<organism evidence="9 10">
    <name type="scientific">Pseudogulbenkiania subflava DSM 22618</name>
    <dbReference type="NCBI Taxonomy" id="1123014"/>
    <lineage>
        <taxon>Bacteria</taxon>
        <taxon>Pseudomonadati</taxon>
        <taxon>Pseudomonadota</taxon>
        <taxon>Betaproteobacteria</taxon>
        <taxon>Neisseriales</taxon>
        <taxon>Chromobacteriaceae</taxon>
        <taxon>Pseudogulbenkiania</taxon>
    </lineage>
</organism>
<proteinExistence type="inferred from homology"/>
<dbReference type="EMBL" id="FXAG01000012">
    <property type="protein sequence ID" value="SMF28992.1"/>
    <property type="molecule type" value="Genomic_DNA"/>
</dbReference>
<comment type="cofactor">
    <cofactor evidence="1 7">
        <name>pyridoxal 5'-phosphate</name>
        <dbReference type="ChEBI" id="CHEBI:597326"/>
    </cofactor>
</comment>
<evidence type="ECO:0000256" key="4">
    <source>
        <dbReference type="ARBA" id="ARBA00022576"/>
    </source>
</evidence>
<dbReference type="GO" id="GO:0030170">
    <property type="term" value="F:pyridoxal phosphate binding"/>
    <property type="evidence" value="ECO:0007669"/>
    <property type="project" value="InterPro"/>
</dbReference>
<dbReference type="PROSITE" id="PS00599">
    <property type="entry name" value="AA_TRANSFER_CLASS_2"/>
    <property type="match status" value="1"/>
</dbReference>
<dbReference type="InterPro" id="IPR004839">
    <property type="entry name" value="Aminotransferase_I/II_large"/>
</dbReference>
<dbReference type="STRING" id="1123014.SAMN02745746_02381"/>
<dbReference type="InterPro" id="IPR050106">
    <property type="entry name" value="HistidinolP_aminotransfase"/>
</dbReference>
<keyword evidence="6 7" id="KW-0663">Pyridoxal phosphate</keyword>
<dbReference type="PANTHER" id="PTHR43643:SF2">
    <property type="entry name" value="INDUCIBLE LYSINE DECARBOXYLASE"/>
    <property type="match status" value="1"/>
</dbReference>
<dbReference type="CDD" id="cd00609">
    <property type="entry name" value="AAT_like"/>
    <property type="match status" value="1"/>
</dbReference>
<dbReference type="InterPro" id="IPR001917">
    <property type="entry name" value="Aminotrans_II_pyridoxalP_BS"/>
</dbReference>
<protein>
    <recommendedName>
        <fullName evidence="3">Putative 8-amino-7-oxononanoate synthase</fullName>
    </recommendedName>
</protein>
<evidence type="ECO:0000256" key="1">
    <source>
        <dbReference type="ARBA" id="ARBA00001933"/>
    </source>
</evidence>
<dbReference type="RefSeq" id="WP_085276627.1">
    <property type="nucleotide sequence ID" value="NZ_FXAG01000012.1"/>
</dbReference>
<evidence type="ECO:0000256" key="7">
    <source>
        <dbReference type="RuleBase" id="RU003693"/>
    </source>
</evidence>
<evidence type="ECO:0000256" key="2">
    <source>
        <dbReference type="ARBA" id="ARBA00007970"/>
    </source>
</evidence>
<gene>
    <name evidence="9" type="ORF">SAMN02745746_02381</name>
</gene>
<dbReference type="InterPro" id="IPR015422">
    <property type="entry name" value="PyrdxlP-dep_Trfase_small"/>
</dbReference>
<evidence type="ECO:0000256" key="5">
    <source>
        <dbReference type="ARBA" id="ARBA00022679"/>
    </source>
</evidence>
<dbReference type="PANTHER" id="PTHR43643">
    <property type="entry name" value="HISTIDINOL-PHOSPHATE AMINOTRANSFERASE 2"/>
    <property type="match status" value="1"/>
</dbReference>
<comment type="similarity">
    <text evidence="2">Belongs to the class-II pyridoxal-phosphate-dependent aminotransferase family. Histidinol-phosphate aminotransferase subfamily.</text>
</comment>
<dbReference type="SUPFAM" id="SSF53383">
    <property type="entry name" value="PLP-dependent transferases"/>
    <property type="match status" value="1"/>
</dbReference>
<sequence length="365" mass="38626">MTRFARHLEHHPIVNPFPGIVKLEAALGHPIRTRIGSNESMPQPASPLLQLLGAAGAELARLYPDPYAHALRARAAALNGVTADEVLFDTGADSLILLTLRLFCNVGDTVVSTAGTYPTLRYFAEGVGAQVVEVDYAHGDGLLAPDLAALAEAAQRHRAALVYLANPDNPSGHYHRADAIARLRAALPADCVLLLDEAYVDFCVEQDDAPPAGVLPGTVRLRTLSKAYALAGLRVGYAIAAADIVAKADQIRPQYALSAVAQAAAQAVLDEPDYARRLIADTLALRVQLAEALRARGLTVLPSRTNFVAIAYPDAAVAERIQRALLADGVAVHRPPHAAMKHLLRVTAHPQALDAAVLDVLAGSA</sequence>
<evidence type="ECO:0000256" key="3">
    <source>
        <dbReference type="ARBA" id="ARBA00021531"/>
    </source>
</evidence>
<dbReference type="AlphaFoldDB" id="A0A1Y6BUE1"/>
<dbReference type="Proteomes" id="UP000192920">
    <property type="component" value="Unassembled WGS sequence"/>
</dbReference>
<dbReference type="InterPro" id="IPR015421">
    <property type="entry name" value="PyrdxlP-dep_Trfase_major"/>
</dbReference>
<dbReference type="Gene3D" id="3.90.1150.10">
    <property type="entry name" value="Aspartate Aminotransferase, domain 1"/>
    <property type="match status" value="1"/>
</dbReference>
<evidence type="ECO:0000313" key="9">
    <source>
        <dbReference type="EMBL" id="SMF28992.1"/>
    </source>
</evidence>
<feature type="domain" description="Aminotransferase class I/classII large" evidence="8">
    <location>
        <begin position="61"/>
        <end position="355"/>
    </location>
</feature>
<name>A0A1Y6BUE1_9NEIS</name>
<accession>A0A1Y6BUE1</accession>
<dbReference type="Gene3D" id="3.40.640.10">
    <property type="entry name" value="Type I PLP-dependent aspartate aminotransferase-like (Major domain)"/>
    <property type="match status" value="1"/>
</dbReference>
<dbReference type="InterPro" id="IPR015424">
    <property type="entry name" value="PyrdxlP-dep_Trfase"/>
</dbReference>
<keyword evidence="5 9" id="KW-0808">Transferase</keyword>
<reference evidence="10" key="1">
    <citation type="submission" date="2017-04" db="EMBL/GenBank/DDBJ databases">
        <authorList>
            <person name="Varghese N."/>
            <person name="Submissions S."/>
        </authorList>
    </citation>
    <scope>NUCLEOTIDE SEQUENCE [LARGE SCALE GENOMIC DNA]</scope>
    <source>
        <strain evidence="10">DSM 22618</strain>
    </source>
</reference>
<evidence type="ECO:0000313" key="10">
    <source>
        <dbReference type="Proteomes" id="UP000192920"/>
    </source>
</evidence>
<keyword evidence="4 9" id="KW-0032">Aminotransferase</keyword>
<evidence type="ECO:0000259" key="8">
    <source>
        <dbReference type="Pfam" id="PF00155"/>
    </source>
</evidence>
<dbReference type="Pfam" id="PF00155">
    <property type="entry name" value="Aminotran_1_2"/>
    <property type="match status" value="1"/>
</dbReference>
<keyword evidence="10" id="KW-1185">Reference proteome</keyword>
<evidence type="ECO:0000256" key="6">
    <source>
        <dbReference type="ARBA" id="ARBA00022898"/>
    </source>
</evidence>
<dbReference type="GO" id="GO:0008483">
    <property type="term" value="F:transaminase activity"/>
    <property type="evidence" value="ECO:0007669"/>
    <property type="project" value="UniProtKB-KW"/>
</dbReference>